<accession>A0A915YCU0</accession>
<keyword evidence="1" id="KW-0732">Signal</keyword>
<protein>
    <recommendedName>
        <fullName evidence="4">Lipoprotein</fullName>
    </recommendedName>
</protein>
<evidence type="ECO:0008006" key="4">
    <source>
        <dbReference type="Google" id="ProtNLM"/>
    </source>
</evidence>
<reference evidence="2" key="1">
    <citation type="submission" date="2022-09" db="EMBL/GenBank/DDBJ databases">
        <title>Aureispira anguillicida sp. nov., isolated from Leptocephalus of Japanese eel Anguilla japonica.</title>
        <authorList>
            <person name="Yuasa K."/>
            <person name="Mekata T."/>
            <person name="Ikunari K."/>
        </authorList>
    </citation>
    <scope>NUCLEOTIDE SEQUENCE</scope>
    <source>
        <strain evidence="2">EL160426</strain>
    </source>
</reference>
<dbReference type="AlphaFoldDB" id="A0A915YCU0"/>
<dbReference type="KEGG" id="aup:AsAng_0014420"/>
<organism evidence="2 3">
    <name type="scientific">Aureispira anguillae</name>
    <dbReference type="NCBI Taxonomy" id="2864201"/>
    <lineage>
        <taxon>Bacteria</taxon>
        <taxon>Pseudomonadati</taxon>
        <taxon>Bacteroidota</taxon>
        <taxon>Saprospiria</taxon>
        <taxon>Saprospirales</taxon>
        <taxon>Saprospiraceae</taxon>
        <taxon>Aureispira</taxon>
    </lineage>
</organism>
<dbReference type="EMBL" id="AP026867">
    <property type="protein sequence ID" value="BDS10733.1"/>
    <property type="molecule type" value="Genomic_DNA"/>
</dbReference>
<dbReference type="Proteomes" id="UP001060919">
    <property type="component" value="Chromosome"/>
</dbReference>
<evidence type="ECO:0000256" key="1">
    <source>
        <dbReference type="SAM" id="SignalP"/>
    </source>
</evidence>
<sequence length="209" mass="24603">MHYPMLFFKKILPCFGILILLSACNSTHPQNVNIEQVSNTDTKPKESISTPLTTKEIDDYYQTIEGNLSNYSLEKRRYTNGDHTENYVQIDFEIYYKTDKASPSKLKIIGGEEVFRMETSYYFKANQLILVHNKEEEMEEPYYENKIYYQTGSIVNALEKKPAANLSFEKTPYHPHQEFTTNSKAFEQQQDKLYQQYMDYFSQAEIVPE</sequence>
<proteinExistence type="predicted"/>
<gene>
    <name evidence="2" type="ORF">AsAng_0014420</name>
</gene>
<name>A0A915YCU0_9BACT</name>
<evidence type="ECO:0000313" key="3">
    <source>
        <dbReference type="Proteomes" id="UP001060919"/>
    </source>
</evidence>
<keyword evidence="3" id="KW-1185">Reference proteome</keyword>
<feature type="chain" id="PRO_5037456093" description="Lipoprotein" evidence="1">
    <location>
        <begin position="30"/>
        <end position="209"/>
    </location>
</feature>
<feature type="signal peptide" evidence="1">
    <location>
        <begin position="1"/>
        <end position="29"/>
    </location>
</feature>
<dbReference type="RefSeq" id="WP_264792003.1">
    <property type="nucleotide sequence ID" value="NZ_AP026867.1"/>
</dbReference>
<evidence type="ECO:0000313" key="2">
    <source>
        <dbReference type="EMBL" id="BDS10733.1"/>
    </source>
</evidence>